<accession>A0A916X3B6</accession>
<evidence type="ECO:0000256" key="3">
    <source>
        <dbReference type="SAM" id="Phobius"/>
    </source>
</evidence>
<feature type="transmembrane region" description="Helical" evidence="3">
    <location>
        <begin position="25"/>
        <end position="45"/>
    </location>
</feature>
<keyword evidence="5" id="KW-1185">Reference proteome</keyword>
<reference evidence="4" key="1">
    <citation type="journal article" date="2014" name="Int. J. Syst. Evol. Microbiol.">
        <title>Complete genome sequence of Corynebacterium casei LMG S-19264T (=DSM 44701T), isolated from a smear-ripened cheese.</title>
        <authorList>
            <consortium name="US DOE Joint Genome Institute (JGI-PGF)"/>
            <person name="Walter F."/>
            <person name="Albersmeier A."/>
            <person name="Kalinowski J."/>
            <person name="Ruckert C."/>
        </authorList>
    </citation>
    <scope>NUCLEOTIDE SEQUENCE</scope>
    <source>
        <strain evidence="4">CGMCC 1.12426</strain>
    </source>
</reference>
<dbReference type="Proteomes" id="UP000605148">
    <property type="component" value="Unassembled WGS sequence"/>
</dbReference>
<dbReference type="RefSeq" id="WP_150497671.1">
    <property type="nucleotide sequence ID" value="NZ_BMFA01000016.1"/>
</dbReference>
<feature type="region of interest" description="Disordered" evidence="2">
    <location>
        <begin position="138"/>
        <end position="193"/>
    </location>
</feature>
<organism evidence="4 5">
    <name type="scientific">Roseibium aquae</name>
    <dbReference type="NCBI Taxonomy" id="1323746"/>
    <lineage>
        <taxon>Bacteria</taxon>
        <taxon>Pseudomonadati</taxon>
        <taxon>Pseudomonadota</taxon>
        <taxon>Alphaproteobacteria</taxon>
        <taxon>Hyphomicrobiales</taxon>
        <taxon>Stappiaceae</taxon>
        <taxon>Roseibium</taxon>
    </lineage>
</organism>
<dbReference type="OrthoDB" id="7674897at2"/>
<sequence length="457" mass="47217">MRKGSPKVPIRDLITQTLTPQRLSVSGWALAAILFGTVGLAAINMDARTPGFDHRFAAPGLPLPPAGPVTTTASIGGQPYQIEVLSPPDTRSGSDLAGHVETLRQEIVALRRRLEAIANQNEGYSARLSALEAGMEEPLSSITGSPTVQAGQAPGPVAPVPLATGKMEGEIQGSPLPPDTTGPHPQAASPFPLPKPKRGTAIAMTDTAVDAATNARPEPADDIPATNPQLSEAPAPDAANVPETIPRTGPPPRLIEGPLPGFPMPERDLPAPIGPRLADTADSPVKIIELPTDTSAPVTTGSIDPAEQTRVPAAPATVSGPGIEEAAAPEEPVSLLPPVVRASDGVGRLKSAAASSLARSDFGAVIGRYASQEDAIMAWIDFADQNSERMSGLRPMLAPSTISDTGFELLVGPFGNAADAAVACLQLLDVAQTCYPTLFAGKPLPARENAQNTVRRP</sequence>
<reference evidence="4" key="2">
    <citation type="submission" date="2020-09" db="EMBL/GenBank/DDBJ databases">
        <authorList>
            <person name="Sun Q."/>
            <person name="Zhou Y."/>
        </authorList>
    </citation>
    <scope>NUCLEOTIDE SEQUENCE</scope>
    <source>
        <strain evidence="4">CGMCC 1.12426</strain>
    </source>
</reference>
<dbReference type="AlphaFoldDB" id="A0A916X3B6"/>
<evidence type="ECO:0000313" key="4">
    <source>
        <dbReference type="EMBL" id="GGB62153.1"/>
    </source>
</evidence>
<comment type="caution">
    <text evidence="4">The sequence shown here is derived from an EMBL/GenBank/DDBJ whole genome shotgun (WGS) entry which is preliminary data.</text>
</comment>
<protein>
    <recommendedName>
        <fullName evidence="6">SPOR domain-containing protein</fullName>
    </recommendedName>
</protein>
<keyword evidence="1" id="KW-0175">Coiled coil</keyword>
<proteinExistence type="predicted"/>
<dbReference type="EMBL" id="BMFA01000016">
    <property type="protein sequence ID" value="GGB62153.1"/>
    <property type="molecule type" value="Genomic_DNA"/>
</dbReference>
<keyword evidence="3" id="KW-0812">Transmembrane</keyword>
<name>A0A916X3B6_9HYPH</name>
<keyword evidence="3" id="KW-0472">Membrane</keyword>
<feature type="region of interest" description="Disordered" evidence="2">
    <location>
        <begin position="215"/>
        <end position="253"/>
    </location>
</feature>
<evidence type="ECO:0000256" key="2">
    <source>
        <dbReference type="SAM" id="MobiDB-lite"/>
    </source>
</evidence>
<evidence type="ECO:0000313" key="5">
    <source>
        <dbReference type="Proteomes" id="UP000605148"/>
    </source>
</evidence>
<gene>
    <name evidence="4" type="ORF">GCM10011316_37640</name>
</gene>
<evidence type="ECO:0000256" key="1">
    <source>
        <dbReference type="SAM" id="Coils"/>
    </source>
</evidence>
<evidence type="ECO:0008006" key="6">
    <source>
        <dbReference type="Google" id="ProtNLM"/>
    </source>
</evidence>
<keyword evidence="3" id="KW-1133">Transmembrane helix</keyword>
<feature type="coiled-coil region" evidence="1">
    <location>
        <begin position="100"/>
        <end position="127"/>
    </location>
</feature>